<sequence length="153" mass="17182">IAQQIAQYKTGLKTSYIDGLPELIVHESKKYGYDPLLLTAVIITESSFNNWARSNRGALGLMQIRPATGKELAAEVSVQWQGTPSLYNPETNIALGAYYLNKLYLHFGDLGLALEAYNHGPSRLKGYLKKGYRPTRYSRKVFKNYGRLLSPPI</sequence>
<organism evidence="2">
    <name type="scientific">marine metagenome</name>
    <dbReference type="NCBI Taxonomy" id="408172"/>
    <lineage>
        <taxon>unclassified sequences</taxon>
        <taxon>metagenomes</taxon>
        <taxon>ecological metagenomes</taxon>
    </lineage>
</organism>
<dbReference type="Pfam" id="PF01464">
    <property type="entry name" value="SLT"/>
    <property type="match status" value="1"/>
</dbReference>
<dbReference type="InterPro" id="IPR008258">
    <property type="entry name" value="Transglycosylase_SLT_dom_1"/>
</dbReference>
<protein>
    <recommendedName>
        <fullName evidence="1">Transglycosylase SLT domain-containing protein</fullName>
    </recommendedName>
</protein>
<dbReference type="EMBL" id="UINC01101442">
    <property type="protein sequence ID" value="SVC62260.1"/>
    <property type="molecule type" value="Genomic_DNA"/>
</dbReference>
<evidence type="ECO:0000259" key="1">
    <source>
        <dbReference type="Pfam" id="PF01464"/>
    </source>
</evidence>
<name>A0A382NNS4_9ZZZZ</name>
<dbReference type="SUPFAM" id="SSF53955">
    <property type="entry name" value="Lysozyme-like"/>
    <property type="match status" value="1"/>
</dbReference>
<accession>A0A382NNS4</accession>
<dbReference type="PANTHER" id="PTHR37423:SF2">
    <property type="entry name" value="MEMBRANE-BOUND LYTIC MUREIN TRANSGLYCOSYLASE C"/>
    <property type="match status" value="1"/>
</dbReference>
<feature type="non-terminal residue" evidence="2">
    <location>
        <position position="1"/>
    </location>
</feature>
<reference evidence="2" key="1">
    <citation type="submission" date="2018-05" db="EMBL/GenBank/DDBJ databases">
        <authorList>
            <person name="Lanie J.A."/>
            <person name="Ng W.-L."/>
            <person name="Kazmierczak K.M."/>
            <person name="Andrzejewski T.M."/>
            <person name="Davidsen T.M."/>
            <person name="Wayne K.J."/>
            <person name="Tettelin H."/>
            <person name="Glass J.I."/>
            <person name="Rusch D."/>
            <person name="Podicherti R."/>
            <person name="Tsui H.-C.T."/>
            <person name="Winkler M.E."/>
        </authorList>
    </citation>
    <scope>NUCLEOTIDE SEQUENCE</scope>
</reference>
<evidence type="ECO:0000313" key="2">
    <source>
        <dbReference type="EMBL" id="SVC62260.1"/>
    </source>
</evidence>
<dbReference type="Gene3D" id="1.10.530.10">
    <property type="match status" value="1"/>
</dbReference>
<gene>
    <name evidence="2" type="ORF">METZ01_LOCUS315114</name>
</gene>
<dbReference type="AlphaFoldDB" id="A0A382NNS4"/>
<proteinExistence type="predicted"/>
<dbReference type="InterPro" id="IPR023346">
    <property type="entry name" value="Lysozyme-like_dom_sf"/>
</dbReference>
<dbReference type="CDD" id="cd16896">
    <property type="entry name" value="LT_Slt70-like"/>
    <property type="match status" value="1"/>
</dbReference>
<dbReference type="PANTHER" id="PTHR37423">
    <property type="entry name" value="SOLUBLE LYTIC MUREIN TRANSGLYCOSYLASE-RELATED"/>
    <property type="match status" value="1"/>
</dbReference>
<feature type="domain" description="Transglycosylase SLT" evidence="1">
    <location>
        <begin position="23"/>
        <end position="133"/>
    </location>
</feature>